<feature type="compositionally biased region" description="Acidic residues" evidence="2">
    <location>
        <begin position="301"/>
        <end position="310"/>
    </location>
</feature>
<organism evidence="4 5">
    <name type="scientific">Paramarasmius palmivorus</name>
    <dbReference type="NCBI Taxonomy" id="297713"/>
    <lineage>
        <taxon>Eukaryota</taxon>
        <taxon>Fungi</taxon>
        <taxon>Dikarya</taxon>
        <taxon>Basidiomycota</taxon>
        <taxon>Agaricomycotina</taxon>
        <taxon>Agaricomycetes</taxon>
        <taxon>Agaricomycetidae</taxon>
        <taxon>Agaricales</taxon>
        <taxon>Marasmiineae</taxon>
        <taxon>Marasmiaceae</taxon>
        <taxon>Paramarasmius</taxon>
    </lineage>
</organism>
<evidence type="ECO:0000259" key="3">
    <source>
        <dbReference type="Pfam" id="PF06047"/>
    </source>
</evidence>
<reference evidence="4 5" key="1">
    <citation type="submission" date="2024-01" db="EMBL/GenBank/DDBJ databases">
        <title>A draft genome for a cacao thread blight-causing isolate of Paramarasmius palmivorus.</title>
        <authorList>
            <person name="Baruah I.K."/>
            <person name="Bukari Y."/>
            <person name="Amoako-Attah I."/>
            <person name="Meinhardt L.W."/>
            <person name="Bailey B.A."/>
            <person name="Cohen S.P."/>
        </authorList>
    </citation>
    <scope>NUCLEOTIDE SEQUENCE [LARGE SCALE GENOMIC DNA]</scope>
    <source>
        <strain evidence="4 5">GH-12</strain>
    </source>
</reference>
<dbReference type="Pfam" id="PF06047">
    <property type="entry name" value="Nkap_C"/>
    <property type="match status" value="1"/>
</dbReference>
<feature type="domain" description="NF-kappa-B-activating protein C-terminal" evidence="3">
    <location>
        <begin position="390"/>
        <end position="492"/>
    </location>
</feature>
<dbReference type="PANTHER" id="PTHR13087">
    <property type="entry name" value="NF-KAPPA B ACTIVATING PROTEIN"/>
    <property type="match status" value="1"/>
</dbReference>
<evidence type="ECO:0000313" key="4">
    <source>
        <dbReference type="EMBL" id="KAK7060994.1"/>
    </source>
</evidence>
<accession>A0AAW0EA77</accession>
<dbReference type="InterPro" id="IPR040466">
    <property type="entry name" value="NKAP"/>
</dbReference>
<feature type="compositionally biased region" description="Basic and acidic residues" evidence="2">
    <location>
        <begin position="129"/>
        <end position="165"/>
    </location>
</feature>
<feature type="compositionally biased region" description="Basic residues" evidence="2">
    <location>
        <begin position="249"/>
        <end position="261"/>
    </location>
</feature>
<feature type="compositionally biased region" description="Basic and acidic residues" evidence="2">
    <location>
        <begin position="104"/>
        <end position="115"/>
    </location>
</feature>
<evidence type="ECO:0000256" key="2">
    <source>
        <dbReference type="SAM" id="MobiDB-lite"/>
    </source>
</evidence>
<dbReference type="GO" id="GO:0010468">
    <property type="term" value="P:regulation of gene expression"/>
    <property type="evidence" value="ECO:0007669"/>
    <property type="project" value="TreeGrafter"/>
</dbReference>
<feature type="compositionally biased region" description="Basic residues" evidence="2">
    <location>
        <begin position="278"/>
        <end position="289"/>
    </location>
</feature>
<dbReference type="AlphaFoldDB" id="A0AAW0EA77"/>
<feature type="compositionally biased region" description="Basic residues" evidence="2">
    <location>
        <begin position="314"/>
        <end position="323"/>
    </location>
</feature>
<feature type="compositionally biased region" description="Basic residues" evidence="2">
    <location>
        <begin position="116"/>
        <end position="128"/>
    </location>
</feature>
<dbReference type="EMBL" id="JAYKXP010000002">
    <property type="protein sequence ID" value="KAK7060994.1"/>
    <property type="molecule type" value="Genomic_DNA"/>
</dbReference>
<evidence type="ECO:0000313" key="5">
    <source>
        <dbReference type="Proteomes" id="UP001383192"/>
    </source>
</evidence>
<dbReference type="InterPro" id="IPR009269">
    <property type="entry name" value="NKAP_C"/>
</dbReference>
<gene>
    <name evidence="4" type="ORF">VNI00_000729</name>
</gene>
<keyword evidence="5" id="KW-1185">Reference proteome</keyword>
<feature type="region of interest" description="Disordered" evidence="2">
    <location>
        <begin position="91"/>
        <end position="386"/>
    </location>
</feature>
<proteinExistence type="inferred from homology"/>
<dbReference type="Proteomes" id="UP001383192">
    <property type="component" value="Unassembled WGS sequence"/>
</dbReference>
<name>A0AAW0EA77_9AGAR</name>
<feature type="compositionally biased region" description="Basic and acidic residues" evidence="2">
    <location>
        <begin position="220"/>
        <end position="231"/>
    </location>
</feature>
<protein>
    <recommendedName>
        <fullName evidence="3">NF-kappa-B-activating protein C-terminal domain-containing protein</fullName>
    </recommendedName>
</protein>
<dbReference type="GO" id="GO:0005634">
    <property type="term" value="C:nucleus"/>
    <property type="evidence" value="ECO:0007669"/>
    <property type="project" value="TreeGrafter"/>
</dbReference>
<sequence>MDPDEKAIPVGDSEAKFDFPGPFCNPGKARKILKLKSFRGLAECPYDTYQNLKERRLLPDAQLFGASADLPTHNLFPLTFTRATMATVHPSRMALVPQDSSFSSDRRDRDRDRSPPRRSYRSRSRSPPRRRDEERERNRDRDRRGRDVSRDRERDRHDYDSDRGRNGASNRRATPEYGDYKGPGNGAPAAEDRSASRAAYTNRNGREYDDYRGGGGSDWLENRRLQRESKTVDIWPPSPKEPARDLSPKRKHSSKKSKRRRYDSSDTDTDSSEEERRRREKKEKKRRKEKEREAKEREETPGYDDEDEEEDRRRSRSKRRSRSVRSPTRSRSPLPKHGSSRGRSTAPPDDEDEWVVKQPASAKRPVDDDSDLEVGPQPVIKPTARKIDERSYGGALLRGEGSAMAAFLQDGTESRIPRRGEIGLTSDEIADYETAGYVMSGSRHRRMNAVRMRKENQVISAEEKRGILKLQKEERERREAILREEFSELVKESLKGAEARPAAP</sequence>
<feature type="compositionally biased region" description="Basic and acidic residues" evidence="2">
    <location>
        <begin position="290"/>
        <end position="300"/>
    </location>
</feature>
<comment type="caution">
    <text evidence="4">The sequence shown here is derived from an EMBL/GenBank/DDBJ whole genome shotgun (WGS) entry which is preliminary data.</text>
</comment>
<evidence type="ECO:0000256" key="1">
    <source>
        <dbReference type="ARBA" id="ARBA00009313"/>
    </source>
</evidence>
<dbReference type="GO" id="GO:0003682">
    <property type="term" value="F:chromatin binding"/>
    <property type="evidence" value="ECO:0007669"/>
    <property type="project" value="InterPro"/>
</dbReference>
<dbReference type="PANTHER" id="PTHR13087:SF0">
    <property type="entry name" value="NFKB ACTIVATING PROTEIN LIKE"/>
    <property type="match status" value="1"/>
</dbReference>
<comment type="similarity">
    <text evidence="1">Belongs to the NKAP family.</text>
</comment>